<dbReference type="EMBL" id="RWJN01000273">
    <property type="protein sequence ID" value="TCD63825.1"/>
    <property type="molecule type" value="Genomic_DNA"/>
</dbReference>
<comment type="caution">
    <text evidence="1">The sequence shown here is derived from an EMBL/GenBank/DDBJ whole genome shotgun (WGS) entry which is preliminary data.</text>
</comment>
<name>A0A4R0RE45_9APHY</name>
<protein>
    <submittedName>
        <fullName evidence="1">Uncharacterized protein</fullName>
    </submittedName>
</protein>
<dbReference type="Proteomes" id="UP000292702">
    <property type="component" value="Unassembled WGS sequence"/>
</dbReference>
<organism evidence="1 2">
    <name type="scientific">Steccherinum ochraceum</name>
    <dbReference type="NCBI Taxonomy" id="92696"/>
    <lineage>
        <taxon>Eukaryota</taxon>
        <taxon>Fungi</taxon>
        <taxon>Dikarya</taxon>
        <taxon>Basidiomycota</taxon>
        <taxon>Agaricomycotina</taxon>
        <taxon>Agaricomycetes</taxon>
        <taxon>Polyporales</taxon>
        <taxon>Steccherinaceae</taxon>
        <taxon>Steccherinum</taxon>
    </lineage>
</organism>
<evidence type="ECO:0000313" key="1">
    <source>
        <dbReference type="EMBL" id="TCD63825.1"/>
    </source>
</evidence>
<gene>
    <name evidence="1" type="ORF">EIP91_004920</name>
</gene>
<sequence length="176" mass="20526">MPPFLHIVERIIARYRRRGLLYASFFEDMQRNDLRQLVREIIRECLCAIAGRQLQMSYTVFGWKIRTCRKFDIYGWPADIPFKNPGTLPPNDLLRLIAGWRRGSIYFFRIPPAVFTPAERPTQKTRCDFGEFRNALTPKTVPEEYLAEEAAADEIEDFQAETEVGGVVDEIEQFSD</sequence>
<proteinExistence type="predicted"/>
<accession>A0A4R0RE45</accession>
<reference evidence="1 2" key="1">
    <citation type="submission" date="2018-11" db="EMBL/GenBank/DDBJ databases">
        <title>Genome assembly of Steccherinum ochraceum LE-BIN_3174, the white-rot fungus of the Steccherinaceae family (The Residual Polyporoid clade, Polyporales, Basidiomycota).</title>
        <authorList>
            <person name="Fedorova T.V."/>
            <person name="Glazunova O.A."/>
            <person name="Landesman E.O."/>
            <person name="Moiseenko K.V."/>
            <person name="Psurtseva N.V."/>
            <person name="Savinova O.S."/>
            <person name="Shakhova N.V."/>
            <person name="Tyazhelova T.V."/>
            <person name="Vasina D.V."/>
        </authorList>
    </citation>
    <scope>NUCLEOTIDE SEQUENCE [LARGE SCALE GENOMIC DNA]</scope>
    <source>
        <strain evidence="1 2">LE-BIN_3174</strain>
    </source>
</reference>
<keyword evidence="2" id="KW-1185">Reference proteome</keyword>
<dbReference type="AlphaFoldDB" id="A0A4R0RE45"/>
<evidence type="ECO:0000313" key="2">
    <source>
        <dbReference type="Proteomes" id="UP000292702"/>
    </source>
</evidence>